<organism evidence="1 2">
    <name type="scientific">Streptococcus ruminantium</name>
    <dbReference type="NCBI Taxonomy" id="1917441"/>
    <lineage>
        <taxon>Bacteria</taxon>
        <taxon>Bacillati</taxon>
        <taxon>Bacillota</taxon>
        <taxon>Bacilli</taxon>
        <taxon>Lactobacillales</taxon>
        <taxon>Streptococcaceae</taxon>
        <taxon>Streptococcus</taxon>
    </lineage>
</organism>
<evidence type="ECO:0000313" key="2">
    <source>
        <dbReference type="Proteomes" id="UP000269331"/>
    </source>
</evidence>
<reference evidence="1 2" key="1">
    <citation type="journal article" date="2018" name="Genome Biol. Evol.">
        <title>Complete Genome Sequence of Streptococcus ruminantium sp. nov. GUT-187T (=DSM 104980T =JCM 31869T), the Type Strain of S. ruminantium, and Comparison with Genome Sequences of Streptococcus suis Strains.</title>
        <authorList>
            <person name="Tohya M."/>
            <person name="Sekizaki T."/>
            <person name="Miyoshi-Akiyama T."/>
        </authorList>
    </citation>
    <scope>NUCLEOTIDE SEQUENCE [LARGE SCALE GENOMIC DNA]</scope>
    <source>
        <strain evidence="1 2">GUT187T</strain>
    </source>
</reference>
<accession>A0A2Z5TLS9</accession>
<dbReference type="KEGG" id="srq:SR187_3505"/>
<gene>
    <name evidence="1" type="ORF">SR187_3505</name>
</gene>
<dbReference type="EMBL" id="AP018400">
    <property type="protein sequence ID" value="BBA92310.1"/>
    <property type="molecule type" value="Genomic_DNA"/>
</dbReference>
<sequence length="41" mass="4875">MISNSSANFNLQFEAGLQWITLDKFSKKRYNNNHENQNRSE</sequence>
<name>A0A2Z5TLS9_9STRE</name>
<dbReference type="Proteomes" id="UP000269331">
    <property type="component" value="Chromosome"/>
</dbReference>
<evidence type="ECO:0000313" key="1">
    <source>
        <dbReference type="EMBL" id="BBA92310.1"/>
    </source>
</evidence>
<protein>
    <submittedName>
        <fullName evidence="1">Uncharacterized protein</fullName>
    </submittedName>
</protein>
<dbReference type="AlphaFoldDB" id="A0A2Z5TLS9"/>
<proteinExistence type="predicted"/>